<sequence>MAAKMSVLDQVKKRWQQLTDKEKQFKDIAKVHIDLVERMEKHAPHVTAFTMPNDEKIAKLKAKTPLMEGAEEQVDLRFAVALFRDLTDWSGTGDERKQLKKWGKSLSDQEIEKVLRGWLKGDLEPFTRWTLENRLPQDAITVLIQYSLLPTLYKHTEGLLPDKSFMLESWSEGFCPVCGDQAALGEIRDSERFRYLRCMSCGSDWPFRRIKCPVCDNHDHEKLESFLIEDEKTGGTWQVDVCEECKSYLKVSHKLQPSEPEMLILDDLSTTHLDMFAVEQGYYKGGKPDGTLQ</sequence>
<dbReference type="RefSeq" id="WP_200760385.1">
    <property type="nucleotide sequence ID" value="NZ_AP023366.1"/>
</dbReference>
<dbReference type="InterPro" id="IPR006452">
    <property type="entry name" value="Formate_DH_accessory"/>
</dbReference>
<dbReference type="KEGG" id="eff:skT53_13590"/>
<evidence type="ECO:0000259" key="3">
    <source>
        <dbReference type="Pfam" id="PF24860"/>
    </source>
</evidence>
<evidence type="ECO:0000259" key="2">
    <source>
        <dbReference type="Pfam" id="PF24859"/>
    </source>
</evidence>
<evidence type="ECO:0008006" key="6">
    <source>
        <dbReference type="Google" id="ProtNLM"/>
    </source>
</evidence>
<dbReference type="Pfam" id="PF24860">
    <property type="entry name" value="FdhE_C"/>
    <property type="match status" value="1"/>
</dbReference>
<feature type="domain" description="FdhE C-terminal" evidence="3">
    <location>
        <begin position="210"/>
        <end position="286"/>
    </location>
</feature>
<evidence type="ECO:0000313" key="5">
    <source>
        <dbReference type="Proteomes" id="UP000593802"/>
    </source>
</evidence>
<dbReference type="PANTHER" id="PTHR37689">
    <property type="entry name" value="PROTEIN FDHE"/>
    <property type="match status" value="1"/>
</dbReference>
<keyword evidence="1" id="KW-0963">Cytoplasm</keyword>
<feature type="domain" description="FdhE central" evidence="2">
    <location>
        <begin position="174"/>
        <end position="209"/>
    </location>
</feature>
<dbReference type="GO" id="GO:0051604">
    <property type="term" value="P:protein maturation"/>
    <property type="evidence" value="ECO:0007669"/>
    <property type="project" value="TreeGrafter"/>
</dbReference>
<proteinExistence type="predicted"/>
<organism evidence="4 5">
    <name type="scientific">Effusibacillus dendaii</name>
    <dbReference type="NCBI Taxonomy" id="2743772"/>
    <lineage>
        <taxon>Bacteria</taxon>
        <taxon>Bacillati</taxon>
        <taxon>Bacillota</taxon>
        <taxon>Bacilli</taxon>
        <taxon>Bacillales</taxon>
        <taxon>Alicyclobacillaceae</taxon>
        <taxon>Effusibacillus</taxon>
    </lineage>
</organism>
<dbReference type="GO" id="GO:0008199">
    <property type="term" value="F:ferric iron binding"/>
    <property type="evidence" value="ECO:0007669"/>
    <property type="project" value="TreeGrafter"/>
</dbReference>
<dbReference type="CDD" id="cd16341">
    <property type="entry name" value="FdhE"/>
    <property type="match status" value="1"/>
</dbReference>
<gene>
    <name evidence="4" type="ORF">skT53_13590</name>
</gene>
<dbReference type="InterPro" id="IPR024064">
    <property type="entry name" value="FdhE-like_sf"/>
</dbReference>
<dbReference type="SUPFAM" id="SSF144020">
    <property type="entry name" value="FdhE-like"/>
    <property type="match status" value="1"/>
</dbReference>
<keyword evidence="5" id="KW-1185">Reference proteome</keyword>
<accession>A0A7I8D8D2</accession>
<protein>
    <recommendedName>
        <fullName evidence="6">Formate dehydrogenase accessory protein FdhE</fullName>
    </recommendedName>
</protein>
<evidence type="ECO:0000313" key="4">
    <source>
        <dbReference type="EMBL" id="BCJ86374.1"/>
    </source>
</evidence>
<dbReference type="Proteomes" id="UP000593802">
    <property type="component" value="Chromosome"/>
</dbReference>
<dbReference type="Gene3D" id="3.90.1670.10">
    <property type="entry name" value="FdhE-like domain"/>
    <property type="match status" value="1"/>
</dbReference>
<dbReference type="AlphaFoldDB" id="A0A7I8D8D2"/>
<name>A0A7I8D8D2_9BACL</name>
<dbReference type="Pfam" id="PF24859">
    <property type="entry name" value="FdhE_central"/>
    <property type="match status" value="1"/>
</dbReference>
<dbReference type="EMBL" id="AP023366">
    <property type="protein sequence ID" value="BCJ86374.1"/>
    <property type="molecule type" value="Genomic_DNA"/>
</dbReference>
<reference evidence="4 5" key="1">
    <citation type="submission" date="2020-08" db="EMBL/GenBank/DDBJ databases">
        <title>Complete Genome Sequence of Effusibacillus dendaii Strain skT53, Isolated from Farmland soil.</title>
        <authorList>
            <person name="Konishi T."/>
            <person name="Kawasaki H."/>
        </authorList>
    </citation>
    <scope>NUCLEOTIDE SEQUENCE [LARGE SCALE GENOMIC DNA]</scope>
    <source>
        <strain evidence="5">skT53</strain>
    </source>
</reference>
<dbReference type="GO" id="GO:0005829">
    <property type="term" value="C:cytosol"/>
    <property type="evidence" value="ECO:0007669"/>
    <property type="project" value="TreeGrafter"/>
</dbReference>
<evidence type="ECO:0000256" key="1">
    <source>
        <dbReference type="ARBA" id="ARBA00022490"/>
    </source>
</evidence>
<dbReference type="InterPro" id="IPR056796">
    <property type="entry name" value="FdhE_C"/>
</dbReference>
<dbReference type="InterPro" id="IPR056797">
    <property type="entry name" value="FdhE_central"/>
</dbReference>
<dbReference type="PANTHER" id="PTHR37689:SF1">
    <property type="entry name" value="PROTEIN FDHE"/>
    <property type="match status" value="1"/>
</dbReference>